<dbReference type="EMBL" id="BAAAUD010000107">
    <property type="protein sequence ID" value="GAA2972193.1"/>
    <property type="molecule type" value="Genomic_DNA"/>
</dbReference>
<evidence type="ECO:0000313" key="1">
    <source>
        <dbReference type="EMBL" id="GAA2972193.1"/>
    </source>
</evidence>
<proteinExistence type="predicted"/>
<comment type="caution">
    <text evidence="1">The sequence shown here is derived from an EMBL/GenBank/DDBJ whole genome shotgun (WGS) entry which is preliminary data.</text>
</comment>
<sequence length="113" mass="12427">MSAINQPLYGATADAIRDQLDRSNGDAITEQDITNLLLHLAARLTNERPTDPMREATRLSLALEYAAHRYGYGTGRAYAAEQAVLQRAPRVDRDLSRGEYALLLRKAAAGGDR</sequence>
<reference evidence="1 2" key="1">
    <citation type="journal article" date="2019" name="Int. J. Syst. Evol. Microbiol.">
        <title>The Global Catalogue of Microorganisms (GCM) 10K type strain sequencing project: providing services to taxonomists for standard genome sequencing and annotation.</title>
        <authorList>
            <consortium name="The Broad Institute Genomics Platform"/>
            <consortium name="The Broad Institute Genome Sequencing Center for Infectious Disease"/>
            <person name="Wu L."/>
            <person name="Ma J."/>
        </authorList>
    </citation>
    <scope>NUCLEOTIDE SEQUENCE [LARGE SCALE GENOMIC DNA]</scope>
    <source>
        <strain evidence="1 2">JCM 9088</strain>
    </source>
</reference>
<protein>
    <submittedName>
        <fullName evidence="1">Uncharacterized protein</fullName>
    </submittedName>
</protein>
<evidence type="ECO:0000313" key="2">
    <source>
        <dbReference type="Proteomes" id="UP001500403"/>
    </source>
</evidence>
<dbReference type="Proteomes" id="UP001500403">
    <property type="component" value="Unassembled WGS sequence"/>
</dbReference>
<name>A0ABN3XNH6_9ACTN</name>
<accession>A0ABN3XNH6</accession>
<dbReference type="RefSeq" id="WP_344500498.1">
    <property type="nucleotide sequence ID" value="NZ_BAAAUD010000107.1"/>
</dbReference>
<organism evidence="1 2">
    <name type="scientific">Streptomyces enissocaesilis</name>
    <dbReference type="NCBI Taxonomy" id="332589"/>
    <lineage>
        <taxon>Bacteria</taxon>
        <taxon>Bacillati</taxon>
        <taxon>Actinomycetota</taxon>
        <taxon>Actinomycetes</taxon>
        <taxon>Kitasatosporales</taxon>
        <taxon>Streptomycetaceae</taxon>
        <taxon>Streptomyces</taxon>
        <taxon>Streptomyces rochei group</taxon>
    </lineage>
</organism>
<keyword evidence="2" id="KW-1185">Reference proteome</keyword>
<gene>
    <name evidence="1" type="ORF">GCM10010446_65970</name>
</gene>